<dbReference type="PROSITE" id="PS00941">
    <property type="entry name" value="CARBOXYLESTERASE_B_2"/>
    <property type="match status" value="1"/>
</dbReference>
<reference evidence="6" key="1">
    <citation type="journal article" date="2015" name="Genome Announc.">
        <title>Draft whole-genome sequence of the biocontrol agent Trichoderma harzianum T6776.</title>
        <authorList>
            <person name="Baroncelli R."/>
            <person name="Piaggeschi G."/>
            <person name="Fiorini L."/>
            <person name="Bertolini E."/>
            <person name="Zapparata A."/>
            <person name="Pe M.E."/>
            <person name="Sarrocco S."/>
            <person name="Vannacci G."/>
        </authorList>
    </citation>
    <scope>NUCLEOTIDE SEQUENCE [LARGE SCALE GENOMIC DNA]</scope>
    <source>
        <strain evidence="6">T6776</strain>
    </source>
</reference>
<accession>A0A0F9WWI6</accession>
<dbReference type="Pfam" id="PF00135">
    <property type="entry name" value="COesterase"/>
    <property type="match status" value="1"/>
</dbReference>
<dbReference type="InterPro" id="IPR002018">
    <property type="entry name" value="CarbesteraseB"/>
</dbReference>
<dbReference type="Gene3D" id="3.40.50.1820">
    <property type="entry name" value="alpha/beta hydrolase"/>
    <property type="match status" value="1"/>
</dbReference>
<keyword evidence="2 3" id="KW-0378">Hydrolase</keyword>
<evidence type="ECO:0000313" key="5">
    <source>
        <dbReference type="EMBL" id="KKO97520.1"/>
    </source>
</evidence>
<evidence type="ECO:0000259" key="4">
    <source>
        <dbReference type="Pfam" id="PF00135"/>
    </source>
</evidence>
<gene>
    <name evidence="5" type="ORF">THAR02_10376</name>
</gene>
<dbReference type="SUPFAM" id="SSF53474">
    <property type="entry name" value="alpha/beta-Hydrolases"/>
    <property type="match status" value="1"/>
</dbReference>
<feature type="chain" id="PRO_5005117505" description="Carboxylic ester hydrolase" evidence="3">
    <location>
        <begin position="20"/>
        <end position="561"/>
    </location>
</feature>
<dbReference type="ESTHER" id="triha-a0a0f9wwi6">
    <property type="family name" value="Fungal_carboxylesterase_lipase"/>
</dbReference>
<evidence type="ECO:0000256" key="3">
    <source>
        <dbReference type="RuleBase" id="RU361235"/>
    </source>
</evidence>
<dbReference type="InterPro" id="IPR019826">
    <property type="entry name" value="Carboxylesterase_B_AS"/>
</dbReference>
<comment type="similarity">
    <text evidence="1 3">Belongs to the type-B carboxylesterase/lipase family.</text>
</comment>
<evidence type="ECO:0000256" key="2">
    <source>
        <dbReference type="ARBA" id="ARBA00022801"/>
    </source>
</evidence>
<feature type="signal peptide" evidence="3">
    <location>
        <begin position="1"/>
        <end position="19"/>
    </location>
</feature>
<comment type="caution">
    <text evidence="5">The sequence shown here is derived from an EMBL/GenBank/DDBJ whole genome shotgun (WGS) entry which is preliminary data.</text>
</comment>
<dbReference type="OrthoDB" id="408631at2759"/>
<dbReference type="InterPro" id="IPR029058">
    <property type="entry name" value="AB_hydrolase_fold"/>
</dbReference>
<name>A0A0F9WWI6_TRIHA</name>
<dbReference type="PROSITE" id="PS00122">
    <property type="entry name" value="CARBOXYLESTERASE_B_1"/>
    <property type="match status" value="1"/>
</dbReference>
<organism evidence="5 6">
    <name type="scientific">Trichoderma harzianum</name>
    <name type="common">Hypocrea lixii</name>
    <dbReference type="NCBI Taxonomy" id="5544"/>
    <lineage>
        <taxon>Eukaryota</taxon>
        <taxon>Fungi</taxon>
        <taxon>Dikarya</taxon>
        <taxon>Ascomycota</taxon>
        <taxon>Pezizomycotina</taxon>
        <taxon>Sordariomycetes</taxon>
        <taxon>Hypocreomycetidae</taxon>
        <taxon>Hypocreales</taxon>
        <taxon>Hypocreaceae</taxon>
        <taxon>Trichoderma</taxon>
    </lineage>
</organism>
<dbReference type="AlphaFoldDB" id="A0A0F9WWI6"/>
<dbReference type="PANTHER" id="PTHR11559">
    <property type="entry name" value="CARBOXYLESTERASE"/>
    <property type="match status" value="1"/>
</dbReference>
<dbReference type="GO" id="GO:0016787">
    <property type="term" value="F:hydrolase activity"/>
    <property type="evidence" value="ECO:0007669"/>
    <property type="project" value="UniProtKB-KW"/>
</dbReference>
<proteinExistence type="inferred from homology"/>
<protein>
    <recommendedName>
        <fullName evidence="3">Carboxylic ester hydrolase</fullName>
        <ecNumber evidence="3">3.1.1.-</ecNumber>
    </recommendedName>
</protein>
<dbReference type="Proteomes" id="UP000034112">
    <property type="component" value="Unassembled WGS sequence"/>
</dbReference>
<sequence length="561" mass="60089">MLRSATLASLLLVADIVSATSRPQDPPTVHLSSGTIQGNTCKHTPVKQFQGIPYAHPPVGYRRFMPPELFNGRYPNGHLDATKPPSACIQWGSAFDVTDTPLSEDCLYLDVYVPQHATSKSSLPVKVFAYGGGNDGGAITYPLYDSCNLATDAIVVKFNYRLGPLGFLALPDAGIRGNMAIQDYLAALTWVKHNIKAFGGDSTKVMLFGQSAGADDTFVVSTLPEAKHLISAAVMESGGGQDVALYKTATYTGKSFAKTLNCRSDDLCCLQSKSVKELIKAHSQTPALLDPTTNGGLLATVLGVDLPNITSLDASVLDGEIIKHQPLSVGSQVPIIVGQNELDSSLLTLPVYFSSSSNVLTSSNYTDFLSQWGPSYSSSISKAYPLSLFNTTGSTSFAVVAAITHITTVSSFICPGYKALRAAKAPAYAYRFNRTLSCSWLDEDAQPFPSAELAPFFGSTHTAELPFVFGNMDNQPFGNGTCSASKQDRSISASMIAAWTALAERGNPETKSVKWPRFDAHSNRGVYIQDSIAPAELDFTECEFWDQIWAAMGGVKFGPVA</sequence>
<dbReference type="OMA" id="PFTINHK"/>
<evidence type="ECO:0000313" key="6">
    <source>
        <dbReference type="Proteomes" id="UP000034112"/>
    </source>
</evidence>
<dbReference type="EC" id="3.1.1.-" evidence="3"/>
<dbReference type="InterPro" id="IPR019819">
    <property type="entry name" value="Carboxylesterase_B_CS"/>
</dbReference>
<feature type="domain" description="Carboxylesterase type B" evidence="4">
    <location>
        <begin position="26"/>
        <end position="545"/>
    </location>
</feature>
<evidence type="ECO:0000256" key="1">
    <source>
        <dbReference type="ARBA" id="ARBA00005964"/>
    </source>
</evidence>
<dbReference type="InterPro" id="IPR050309">
    <property type="entry name" value="Type-B_Carboxylest/Lipase"/>
</dbReference>
<keyword evidence="3" id="KW-0732">Signal</keyword>
<dbReference type="EMBL" id="JOKZ01000550">
    <property type="protein sequence ID" value="KKO97520.1"/>
    <property type="molecule type" value="Genomic_DNA"/>
</dbReference>